<dbReference type="RefSeq" id="WP_101335413.1">
    <property type="nucleotide sequence ID" value="NZ_PJNI01000016.1"/>
</dbReference>
<comment type="similarity">
    <text evidence="1">Belongs to the transferase hexapeptide repeat family.</text>
</comment>
<dbReference type="CDD" id="cd04647">
    <property type="entry name" value="LbH_MAT_like"/>
    <property type="match status" value="1"/>
</dbReference>
<organism evidence="5 6">
    <name type="scientific">Brumimicrobium salinarum</name>
    <dbReference type="NCBI Taxonomy" id="2058658"/>
    <lineage>
        <taxon>Bacteria</taxon>
        <taxon>Pseudomonadati</taxon>
        <taxon>Bacteroidota</taxon>
        <taxon>Flavobacteriia</taxon>
        <taxon>Flavobacteriales</taxon>
        <taxon>Crocinitomicaceae</taxon>
        <taxon>Brumimicrobium</taxon>
    </lineage>
</organism>
<gene>
    <name evidence="5" type="ORF">CW751_12740</name>
</gene>
<sequence>MIKRLKHFYKRKFWSPEKYARYTGVKIGKNCDIQKVSFGSEPYLVEIGNHVQITSGTKIFTHGGGWVFRDQYPKLDYFGKVKIKNNVYIGNNSMIMPGVTIGNDVIVGAGSIVTKSIPDGKIVAGNPARIVGETSEFVEKIKQYDVGSKGMSYEEKRKLLLKLENERFIAK</sequence>
<dbReference type="Gene3D" id="2.160.10.10">
    <property type="entry name" value="Hexapeptide repeat proteins"/>
    <property type="match status" value="1"/>
</dbReference>
<dbReference type="PANTHER" id="PTHR43300">
    <property type="entry name" value="ACETYLTRANSFERASE"/>
    <property type="match status" value="1"/>
</dbReference>
<keyword evidence="2" id="KW-0808">Transferase</keyword>
<evidence type="ECO:0000256" key="3">
    <source>
        <dbReference type="ARBA" id="ARBA00022737"/>
    </source>
</evidence>
<dbReference type="Proteomes" id="UP000236654">
    <property type="component" value="Unassembled WGS sequence"/>
</dbReference>
<dbReference type="PROSITE" id="PS00101">
    <property type="entry name" value="HEXAPEP_TRANSFERASES"/>
    <property type="match status" value="1"/>
</dbReference>
<evidence type="ECO:0000256" key="1">
    <source>
        <dbReference type="ARBA" id="ARBA00007274"/>
    </source>
</evidence>
<evidence type="ECO:0000256" key="4">
    <source>
        <dbReference type="ARBA" id="ARBA00023315"/>
    </source>
</evidence>
<comment type="caution">
    <text evidence="5">The sequence shown here is derived from an EMBL/GenBank/DDBJ whole genome shotgun (WGS) entry which is preliminary data.</text>
</comment>
<proteinExistence type="inferred from homology"/>
<evidence type="ECO:0000313" key="6">
    <source>
        <dbReference type="Proteomes" id="UP000236654"/>
    </source>
</evidence>
<dbReference type="SUPFAM" id="SSF51161">
    <property type="entry name" value="Trimeric LpxA-like enzymes"/>
    <property type="match status" value="1"/>
</dbReference>
<reference evidence="5 6" key="1">
    <citation type="submission" date="2017-12" db="EMBL/GenBank/DDBJ databases">
        <title>The draft genome sequence of Brumimicrobium saltpan LHR20.</title>
        <authorList>
            <person name="Do Z.-J."/>
            <person name="Luo H.-R."/>
        </authorList>
    </citation>
    <scope>NUCLEOTIDE SEQUENCE [LARGE SCALE GENOMIC DNA]</scope>
    <source>
        <strain evidence="5 6">LHR20</strain>
    </source>
</reference>
<protein>
    <submittedName>
        <fullName evidence="5">Capsule biosynthesis protein CapG</fullName>
    </submittedName>
</protein>
<keyword evidence="6" id="KW-1185">Reference proteome</keyword>
<dbReference type="InterPro" id="IPR018357">
    <property type="entry name" value="Hexapep_transf_CS"/>
</dbReference>
<evidence type="ECO:0000313" key="5">
    <source>
        <dbReference type="EMBL" id="PKR79943.1"/>
    </source>
</evidence>
<dbReference type="EMBL" id="PJNI01000016">
    <property type="protein sequence ID" value="PKR79943.1"/>
    <property type="molecule type" value="Genomic_DNA"/>
</dbReference>
<dbReference type="GO" id="GO:0016746">
    <property type="term" value="F:acyltransferase activity"/>
    <property type="evidence" value="ECO:0007669"/>
    <property type="project" value="UniProtKB-KW"/>
</dbReference>
<dbReference type="InterPro" id="IPR001451">
    <property type="entry name" value="Hexapep"/>
</dbReference>
<name>A0A2I0R048_9FLAO</name>
<accession>A0A2I0R048</accession>
<dbReference type="InterPro" id="IPR050179">
    <property type="entry name" value="Trans_hexapeptide_repeat"/>
</dbReference>
<evidence type="ECO:0000256" key="2">
    <source>
        <dbReference type="ARBA" id="ARBA00022679"/>
    </source>
</evidence>
<keyword evidence="4" id="KW-0012">Acyltransferase</keyword>
<dbReference type="InterPro" id="IPR011004">
    <property type="entry name" value="Trimer_LpxA-like_sf"/>
</dbReference>
<dbReference type="OrthoDB" id="9812571at2"/>
<dbReference type="AlphaFoldDB" id="A0A2I0R048"/>
<dbReference type="Pfam" id="PF00132">
    <property type="entry name" value="Hexapep"/>
    <property type="match status" value="1"/>
</dbReference>
<keyword evidence="3" id="KW-0677">Repeat</keyword>